<proteinExistence type="predicted"/>
<accession>A0A0C9RK05</accession>
<dbReference type="EMBL" id="GCHU01013989">
    <property type="protein sequence ID" value="JAG86891.1"/>
    <property type="molecule type" value="Transcribed_RNA"/>
</dbReference>
<dbReference type="InterPro" id="IPR013094">
    <property type="entry name" value="AB_hydrolase_3"/>
</dbReference>
<feature type="domain" description="Alpha/beta hydrolase fold-3" evidence="1">
    <location>
        <begin position="81"/>
        <end position="302"/>
    </location>
</feature>
<dbReference type="InterPro" id="IPR029058">
    <property type="entry name" value="AB_hydrolase_fold"/>
</dbReference>
<sequence>MAKEVVAELPGILRVYRDGSTVRIGDPILNFSPSHQEWGDEWGVSVKDVAFDEILYPGASPSWVRLYLPPQHTNNLKLPVIIYFHGGGFCESFLGGSLGYHRMCLKWAAEVGAIIVAANYRVAPEHRLPAAYDDCMAALEWIRLQKDNWMNLFGDFANVHLMGDSVGGNIVHHVMTAIHKDVDRWKPLQIKGAIMLQPFFGSEERTKSEVNCPEDAFLGLEICDWCWKLALPAEADRNHPFCNPLGVEGVFALNSANLPKVMVVIGGRDLLRDKQLEYCKALKSCRKQIQVVQFQEEDHGFYAMKLEGESSLQLLAHASLFIKSADMGHHSKF</sequence>
<dbReference type="GO" id="GO:0016787">
    <property type="term" value="F:hydrolase activity"/>
    <property type="evidence" value="ECO:0007669"/>
    <property type="project" value="InterPro"/>
</dbReference>
<dbReference type="Pfam" id="PF07859">
    <property type="entry name" value="Abhydrolase_3"/>
    <property type="match status" value="1"/>
</dbReference>
<dbReference type="AlphaFoldDB" id="A0A0C9RK05"/>
<dbReference type="SUPFAM" id="SSF53474">
    <property type="entry name" value="alpha/beta-Hydrolases"/>
    <property type="match status" value="1"/>
</dbReference>
<dbReference type="Gene3D" id="3.40.50.1820">
    <property type="entry name" value="alpha/beta hydrolase"/>
    <property type="match status" value="1"/>
</dbReference>
<reference evidence="2" key="1">
    <citation type="submission" date="2015-02" db="EMBL/GenBank/DDBJ databases">
        <title>A transcriptome of Wollemia nobilis - a relic of Gondwana.</title>
        <authorList>
            <person name="Chia J.Y."/>
            <person name="Leong Y.S."/>
            <person name="Abdul Karim S."/>
            <person name="Wan Azmi N."/>
            <person name="Hercus R."/>
            <person name="Croft L."/>
        </authorList>
    </citation>
    <scope>NUCLEOTIDE SEQUENCE</scope>
    <source>
        <strain evidence="2">MaeBrown</strain>
        <tissue evidence="2">Leaf</tissue>
    </source>
</reference>
<name>A0A0C9RK05_9CONI</name>
<dbReference type="PANTHER" id="PTHR23024">
    <property type="entry name" value="ARYLACETAMIDE DEACETYLASE"/>
    <property type="match status" value="1"/>
</dbReference>
<organism evidence="2">
    <name type="scientific">Wollemia nobilis</name>
    <dbReference type="NCBI Taxonomy" id="56998"/>
    <lineage>
        <taxon>Eukaryota</taxon>
        <taxon>Viridiplantae</taxon>
        <taxon>Streptophyta</taxon>
        <taxon>Embryophyta</taxon>
        <taxon>Tracheophyta</taxon>
        <taxon>Spermatophyta</taxon>
        <taxon>Pinopsida</taxon>
        <taxon>Pinidae</taxon>
        <taxon>Conifers II</taxon>
        <taxon>Araucariales</taxon>
        <taxon>Araucariaceae</taxon>
        <taxon>Wollemia</taxon>
    </lineage>
</organism>
<dbReference type="InterPro" id="IPR050466">
    <property type="entry name" value="Carboxylest/Gibb_receptor"/>
</dbReference>
<dbReference type="PANTHER" id="PTHR23024:SF635">
    <property type="entry name" value="OS07G0162700 PROTEIN"/>
    <property type="match status" value="1"/>
</dbReference>
<evidence type="ECO:0000313" key="2">
    <source>
        <dbReference type="EMBL" id="JAG86891.1"/>
    </source>
</evidence>
<protein>
    <submittedName>
        <fullName evidence="2">TSA: Wollemia nobilis Ref_Wollemi_Transcript_14070_1278 transcribed RNA sequence</fullName>
    </submittedName>
</protein>
<evidence type="ECO:0000259" key="1">
    <source>
        <dbReference type="Pfam" id="PF07859"/>
    </source>
</evidence>